<reference evidence="14" key="1">
    <citation type="submission" date="2016-10" db="EMBL/GenBank/DDBJ databases">
        <authorList>
            <person name="de Groot N.N."/>
        </authorList>
    </citation>
    <scope>NUCLEOTIDE SEQUENCE</scope>
</reference>
<dbReference type="SMART" id="SM00388">
    <property type="entry name" value="HisKA"/>
    <property type="match status" value="1"/>
</dbReference>
<dbReference type="GO" id="GO:0046872">
    <property type="term" value="F:metal ion binding"/>
    <property type="evidence" value="ECO:0007669"/>
    <property type="project" value="UniProtKB-KW"/>
</dbReference>
<dbReference type="Pfam" id="PF02518">
    <property type="entry name" value="HATPase_c"/>
    <property type="match status" value="1"/>
</dbReference>
<evidence type="ECO:0000256" key="9">
    <source>
        <dbReference type="SAM" id="Phobius"/>
    </source>
</evidence>
<dbReference type="GO" id="GO:0020037">
    <property type="term" value="F:heme binding"/>
    <property type="evidence" value="ECO:0007669"/>
    <property type="project" value="InterPro"/>
</dbReference>
<keyword evidence="5" id="KW-0479">Metal-binding</keyword>
<evidence type="ECO:0000259" key="10">
    <source>
        <dbReference type="PROSITE" id="PS50109"/>
    </source>
</evidence>
<dbReference type="Pfam" id="PF00072">
    <property type="entry name" value="Response_reg"/>
    <property type="match status" value="1"/>
</dbReference>
<keyword evidence="8" id="KW-0902">Two-component regulatory system</keyword>
<evidence type="ECO:0000256" key="6">
    <source>
        <dbReference type="ARBA" id="ARBA00022777"/>
    </source>
</evidence>
<dbReference type="PROSITE" id="PS50109">
    <property type="entry name" value="HIS_KIN"/>
    <property type="match status" value="1"/>
</dbReference>
<dbReference type="SMART" id="SM00448">
    <property type="entry name" value="REC"/>
    <property type="match status" value="1"/>
</dbReference>
<dbReference type="Pfam" id="PF11845">
    <property type="entry name" value="Tll0287-like"/>
    <property type="match status" value="1"/>
</dbReference>
<keyword evidence="4" id="KW-0808">Transferase</keyword>
<organism evidence="14">
    <name type="scientific">hydrothermal vent metagenome</name>
    <dbReference type="NCBI Taxonomy" id="652676"/>
    <lineage>
        <taxon>unclassified sequences</taxon>
        <taxon>metagenomes</taxon>
        <taxon>ecological metagenomes</taxon>
    </lineage>
</organism>
<dbReference type="CDD" id="cd17546">
    <property type="entry name" value="REC_hyHK_CKI1_RcsC-like"/>
    <property type="match status" value="1"/>
</dbReference>
<feature type="domain" description="PAS" evidence="12">
    <location>
        <begin position="167"/>
        <end position="218"/>
    </location>
</feature>
<dbReference type="SMART" id="SM00091">
    <property type="entry name" value="PAS"/>
    <property type="match status" value="1"/>
</dbReference>
<keyword evidence="3" id="KW-0597">Phosphoprotein</keyword>
<evidence type="ECO:0000313" key="14">
    <source>
        <dbReference type="EMBL" id="SFV66895.1"/>
    </source>
</evidence>
<evidence type="ECO:0000256" key="3">
    <source>
        <dbReference type="ARBA" id="ARBA00022553"/>
    </source>
</evidence>
<evidence type="ECO:0000256" key="4">
    <source>
        <dbReference type="ARBA" id="ARBA00022679"/>
    </source>
</evidence>
<evidence type="ECO:0000256" key="7">
    <source>
        <dbReference type="ARBA" id="ARBA00023004"/>
    </source>
</evidence>
<keyword evidence="9" id="KW-0812">Transmembrane</keyword>
<dbReference type="SUPFAM" id="SSF47384">
    <property type="entry name" value="Homodimeric domain of signal transducing histidine kinase"/>
    <property type="match status" value="1"/>
</dbReference>
<evidence type="ECO:0000259" key="12">
    <source>
        <dbReference type="PROSITE" id="PS50112"/>
    </source>
</evidence>
<dbReference type="SUPFAM" id="SSF55785">
    <property type="entry name" value="PYP-like sensor domain (PAS domain)"/>
    <property type="match status" value="1"/>
</dbReference>
<dbReference type="PANTHER" id="PTHR45339">
    <property type="entry name" value="HYBRID SIGNAL TRANSDUCTION HISTIDINE KINASE J"/>
    <property type="match status" value="1"/>
</dbReference>
<feature type="transmembrane region" description="Helical" evidence="9">
    <location>
        <begin position="113"/>
        <end position="132"/>
    </location>
</feature>
<dbReference type="Gene3D" id="3.30.565.10">
    <property type="entry name" value="Histidine kinase-like ATPase, C-terminal domain"/>
    <property type="match status" value="1"/>
</dbReference>
<dbReference type="PROSITE" id="PS51007">
    <property type="entry name" value="CYTC"/>
    <property type="match status" value="1"/>
</dbReference>
<dbReference type="InterPro" id="IPR021796">
    <property type="entry name" value="Tll0287-like_dom"/>
</dbReference>
<evidence type="ECO:0000259" key="13">
    <source>
        <dbReference type="PROSITE" id="PS51007"/>
    </source>
</evidence>
<dbReference type="PROSITE" id="PS50110">
    <property type="entry name" value="RESPONSE_REGULATORY"/>
    <property type="match status" value="1"/>
</dbReference>
<dbReference type="PRINTS" id="PR00344">
    <property type="entry name" value="BCTRLSENSOR"/>
</dbReference>
<dbReference type="PROSITE" id="PS50112">
    <property type="entry name" value="PAS"/>
    <property type="match status" value="1"/>
</dbReference>
<dbReference type="InterPro" id="IPR011006">
    <property type="entry name" value="CheY-like_superfamily"/>
</dbReference>
<dbReference type="NCBIfam" id="TIGR00229">
    <property type="entry name" value="sensory_box"/>
    <property type="match status" value="1"/>
</dbReference>
<dbReference type="InterPro" id="IPR003661">
    <property type="entry name" value="HisK_dim/P_dom"/>
</dbReference>
<dbReference type="FunFam" id="3.30.565.10:FF:000010">
    <property type="entry name" value="Sensor histidine kinase RcsC"/>
    <property type="match status" value="1"/>
</dbReference>
<dbReference type="InterPro" id="IPR003594">
    <property type="entry name" value="HATPase_dom"/>
</dbReference>
<keyword evidence="9" id="KW-0472">Membrane</keyword>
<dbReference type="PANTHER" id="PTHR45339:SF1">
    <property type="entry name" value="HYBRID SIGNAL TRANSDUCTION HISTIDINE KINASE J"/>
    <property type="match status" value="1"/>
</dbReference>
<name>A0A1W1CMD3_9ZZZZ</name>
<dbReference type="InterPro" id="IPR036097">
    <property type="entry name" value="HisK_dim/P_sf"/>
</dbReference>
<dbReference type="Gene3D" id="3.40.50.2300">
    <property type="match status" value="1"/>
</dbReference>
<dbReference type="SMART" id="SM00387">
    <property type="entry name" value="HATPase_c"/>
    <property type="match status" value="1"/>
</dbReference>
<dbReference type="InterPro" id="IPR009056">
    <property type="entry name" value="Cyt_c-like_dom"/>
</dbReference>
<dbReference type="FunFam" id="1.10.287.130:FF:000001">
    <property type="entry name" value="Two-component sensor histidine kinase"/>
    <property type="match status" value="1"/>
</dbReference>
<dbReference type="Gene3D" id="3.30.450.20">
    <property type="entry name" value="PAS domain"/>
    <property type="match status" value="1"/>
</dbReference>
<dbReference type="EMBL" id="FPHF01000092">
    <property type="protein sequence ID" value="SFV66895.1"/>
    <property type="molecule type" value="Genomic_DNA"/>
</dbReference>
<dbReference type="Gene3D" id="1.10.287.130">
    <property type="match status" value="1"/>
</dbReference>
<dbReference type="InterPro" id="IPR035965">
    <property type="entry name" value="PAS-like_dom_sf"/>
</dbReference>
<dbReference type="AlphaFoldDB" id="A0A1W1CMD3"/>
<feature type="domain" description="Cytochrome c" evidence="13">
    <location>
        <begin position="48"/>
        <end position="312"/>
    </location>
</feature>
<dbReference type="SMART" id="SM00086">
    <property type="entry name" value="PAC"/>
    <property type="match status" value="1"/>
</dbReference>
<dbReference type="Pfam" id="PF13426">
    <property type="entry name" value="PAS_9"/>
    <property type="match status" value="1"/>
</dbReference>
<dbReference type="CDD" id="cd16922">
    <property type="entry name" value="HATPase_EvgS-ArcB-TorS-like"/>
    <property type="match status" value="1"/>
</dbReference>
<evidence type="ECO:0000256" key="5">
    <source>
        <dbReference type="ARBA" id="ARBA00022723"/>
    </source>
</evidence>
<dbReference type="InterPro" id="IPR036890">
    <property type="entry name" value="HATPase_C_sf"/>
</dbReference>
<dbReference type="GO" id="GO:0000155">
    <property type="term" value="F:phosphorelay sensor kinase activity"/>
    <property type="evidence" value="ECO:0007669"/>
    <property type="project" value="InterPro"/>
</dbReference>
<keyword evidence="6 14" id="KW-0418">Kinase</keyword>
<evidence type="ECO:0000256" key="2">
    <source>
        <dbReference type="ARBA" id="ARBA00012438"/>
    </source>
</evidence>
<protein>
    <recommendedName>
        <fullName evidence="2">histidine kinase</fullName>
        <ecNumber evidence="2">2.7.13.3</ecNumber>
    </recommendedName>
</protein>
<dbReference type="CDD" id="cd00130">
    <property type="entry name" value="PAS"/>
    <property type="match status" value="1"/>
</dbReference>
<comment type="catalytic activity">
    <reaction evidence="1">
        <text>ATP + protein L-histidine = ADP + protein N-phospho-L-histidine.</text>
        <dbReference type="EC" id="2.7.13.3"/>
    </reaction>
</comment>
<dbReference type="InterPro" id="IPR001789">
    <property type="entry name" value="Sig_transdc_resp-reg_receiver"/>
</dbReference>
<dbReference type="Pfam" id="PF00512">
    <property type="entry name" value="HisKA"/>
    <property type="match status" value="1"/>
</dbReference>
<feature type="domain" description="Response regulatory" evidence="11">
    <location>
        <begin position="513"/>
        <end position="629"/>
    </location>
</feature>
<evidence type="ECO:0000259" key="11">
    <source>
        <dbReference type="PROSITE" id="PS50110"/>
    </source>
</evidence>
<keyword evidence="9" id="KW-1133">Transmembrane helix</keyword>
<evidence type="ECO:0000256" key="1">
    <source>
        <dbReference type="ARBA" id="ARBA00000085"/>
    </source>
</evidence>
<dbReference type="InterPro" id="IPR004358">
    <property type="entry name" value="Sig_transdc_His_kin-like_C"/>
</dbReference>
<gene>
    <name evidence="14" type="ORF">MNB_SM-4-1262</name>
</gene>
<dbReference type="InterPro" id="IPR000014">
    <property type="entry name" value="PAS"/>
</dbReference>
<keyword evidence="7" id="KW-0408">Iron</keyword>
<dbReference type="EC" id="2.7.13.3" evidence="2"/>
<proteinExistence type="predicted"/>
<sequence>MLNKNTGMQIRLYSKYPFPNRQDRKLDTFSLEALEAIEKNQDRPYMREDILKGKNVMRIAVVDTMSAQACVNCHNTRVDTPKKDWKLGDVRGVLEVILPIQNIEIANDKMTNFVLVSLLMSVTLLFVFIYYFSTLQKKHAQILEEKEFYLRKYLLSFNENIIVSRANKDGLITYVSDALCNVSGYSKEELLGKYYTILHHPDMDKETLKELSLCIKEEKEWRGEIKSIKKDGGFYWVKAFVEPEYNYHNKLTGFSSIKHNITALKVKDTFFSNMSHELRTPLNAIIGFVNILKNKISDEEQKSYLEYIGSNSIQLISLVSDILDLSKMESGNFRIDAYEFNAQKELETYVHRFDGLLSSKERHFVYEVSPSIKAIFFSDWLRISQIMSNLLSNAIKFTPAKGEIVLEVSYEDSHLLILVKDNGIGMTQEVQERIFKPFEQADGSTTRSYGGTGLGLSIVDHLVKQMDASLSLVSAEGEGSVFSVSLPIEKRMDIDACHEQEDQISESVSLKGHVLVVEDNKTNQILIRLMLEEFGLKVDIANNGLEALEKYDQDKHNLILMDENMPLMNGIESMKKLHQTYPNIEIPIIALTANAMSGDRERFINEGMHDYLSKPIEEQELLKILRKYL</sequence>
<evidence type="ECO:0000256" key="8">
    <source>
        <dbReference type="ARBA" id="ARBA00023012"/>
    </source>
</evidence>
<dbReference type="SUPFAM" id="SSF55874">
    <property type="entry name" value="ATPase domain of HSP90 chaperone/DNA topoisomerase II/histidine kinase"/>
    <property type="match status" value="1"/>
</dbReference>
<dbReference type="InterPro" id="IPR001610">
    <property type="entry name" value="PAC"/>
</dbReference>
<accession>A0A1W1CMD3</accession>
<dbReference type="InterPro" id="IPR005467">
    <property type="entry name" value="His_kinase_dom"/>
</dbReference>
<dbReference type="CDD" id="cd00082">
    <property type="entry name" value="HisKA"/>
    <property type="match status" value="1"/>
</dbReference>
<dbReference type="SUPFAM" id="SSF52172">
    <property type="entry name" value="CheY-like"/>
    <property type="match status" value="1"/>
</dbReference>
<feature type="domain" description="Histidine kinase" evidence="10">
    <location>
        <begin position="273"/>
        <end position="490"/>
    </location>
</feature>
<dbReference type="GO" id="GO:0009055">
    <property type="term" value="F:electron transfer activity"/>
    <property type="evidence" value="ECO:0007669"/>
    <property type="project" value="InterPro"/>
</dbReference>